<dbReference type="InterPro" id="IPR047960">
    <property type="entry name" value="Transpos_IS1380"/>
</dbReference>
<keyword evidence="3" id="KW-1185">Reference proteome</keyword>
<comment type="caution">
    <text evidence="2">The sequence shown here is derived from an EMBL/GenBank/DDBJ whole genome shotgun (WGS) entry which is preliminary data.</text>
</comment>
<dbReference type="OrthoDB" id="3254802at2"/>
<dbReference type="Proteomes" id="UP000032545">
    <property type="component" value="Unassembled WGS sequence"/>
</dbReference>
<accession>A0A0D8B7Y8</accession>
<sequence>MKTTALYPSVRVDAAGRGIVSHAGGLILTETVRASGLGQALSAALARWRPDRAVHDPGKVLCDLALSLALGGDCLADVSLLRAEPAVFGRVASDPTVSRTVDRLAVDVEKALKAVDAARALARAQLWELAGTHAPHAEISTENPLVVNLDATLVTAHSEKENADRTWKKGFGFHPLWAFADHGADGSGEPLAVLLRPGNAGANTAADHVTVATTALAQLPRRLRRGRSVLIRTDSGGGTHAFLDWLHQRRLAYSVGFTLPESTTELIAKVPAGAWTPAYDGDGQPRDGAWVAELTGLMDLSGWPEGMRVIVRKERPHPGAQLRITDPDGNRATAFATNTRRGQLADLELRHRRRARCEDRIRAAKDTGLTNLPLHDFAQNRVWCAVVALALDLLAWTQMLALACHTARRWEPKRLRHRLFTIAGRVAHHARKTVVHLPAHHRWAALTVQALTILRALPDPG</sequence>
<evidence type="ECO:0000313" key="3">
    <source>
        <dbReference type="Proteomes" id="UP000032545"/>
    </source>
</evidence>
<gene>
    <name evidence="2" type="ORF">FF36_06213</name>
</gene>
<reference evidence="2 3" key="2">
    <citation type="journal article" date="2016" name="Genome Announc.">
        <title>Permanent Draft Genome Sequences for Two Variants of Frankia sp. Strain CpI1, the First Frankia Strain Isolated from Root Nodules of Comptonia peregrina.</title>
        <authorList>
            <person name="Oshone R."/>
            <person name="Hurst S.G.IV."/>
            <person name="Abebe-Akele F."/>
            <person name="Simpson S."/>
            <person name="Morris K."/>
            <person name="Thomas W.K."/>
            <person name="Tisa L.S."/>
        </authorList>
    </citation>
    <scope>NUCLEOTIDE SEQUENCE [LARGE SCALE GENOMIC DNA]</scope>
    <source>
        <strain evidence="3">CpI1-S</strain>
    </source>
</reference>
<evidence type="ECO:0000259" key="1">
    <source>
        <dbReference type="Pfam" id="PF13701"/>
    </source>
</evidence>
<dbReference type="EMBL" id="JYFN01000101">
    <property type="protein sequence ID" value="KJE19502.1"/>
    <property type="molecule type" value="Genomic_DNA"/>
</dbReference>
<organism evidence="2 3">
    <name type="scientific">Frankia torreyi</name>
    <dbReference type="NCBI Taxonomy" id="1856"/>
    <lineage>
        <taxon>Bacteria</taxon>
        <taxon>Bacillati</taxon>
        <taxon>Actinomycetota</taxon>
        <taxon>Actinomycetes</taxon>
        <taxon>Frankiales</taxon>
        <taxon>Frankiaceae</taxon>
        <taxon>Frankia</taxon>
    </lineage>
</organism>
<name>A0A0D8B7Y8_9ACTN</name>
<dbReference type="InterPro" id="IPR025668">
    <property type="entry name" value="Tnp_DDE_dom"/>
</dbReference>
<dbReference type="PATRIC" id="fig|1502723.3.peg.733"/>
<dbReference type="AlphaFoldDB" id="A0A0D8B7Y8"/>
<protein>
    <submittedName>
        <fullName evidence="2">Transposase family protein</fullName>
    </submittedName>
</protein>
<dbReference type="Pfam" id="PF13701">
    <property type="entry name" value="DDE_Tnp_1_4"/>
    <property type="match status" value="1"/>
</dbReference>
<dbReference type="RefSeq" id="WP_044888612.1">
    <property type="nucleotide sequence ID" value="NZ_JYFN01000101.1"/>
</dbReference>
<dbReference type="NCBIfam" id="NF033539">
    <property type="entry name" value="transpos_IS1380"/>
    <property type="match status" value="1"/>
</dbReference>
<reference evidence="3" key="1">
    <citation type="submission" date="2015-02" db="EMBL/GenBank/DDBJ databases">
        <title>Draft Genome of Frankia sp. CpI1-S.</title>
        <authorList>
            <person name="Oshone R.T."/>
            <person name="Ngom M."/>
            <person name="Ghodhbane-Gtari F."/>
            <person name="Gtari M."/>
            <person name="Morris K."/>
            <person name="Thomas K."/>
            <person name="Sen A."/>
            <person name="Tisa L.S."/>
        </authorList>
    </citation>
    <scope>NUCLEOTIDE SEQUENCE [LARGE SCALE GENOMIC DNA]</scope>
    <source>
        <strain evidence="3">CpI1-S</strain>
    </source>
</reference>
<proteinExistence type="predicted"/>
<evidence type="ECO:0000313" key="2">
    <source>
        <dbReference type="EMBL" id="KJE19502.1"/>
    </source>
</evidence>
<feature type="domain" description="Transposase DDE" evidence="1">
    <location>
        <begin position="6"/>
        <end position="458"/>
    </location>
</feature>